<feature type="region of interest" description="Disordered" evidence="1">
    <location>
        <begin position="259"/>
        <end position="278"/>
    </location>
</feature>
<gene>
    <name evidence="2" type="ORF">JJB07_15520</name>
</gene>
<evidence type="ECO:0000256" key="1">
    <source>
        <dbReference type="SAM" id="MobiDB-lite"/>
    </source>
</evidence>
<keyword evidence="3" id="KW-1185">Reference proteome</keyword>
<feature type="region of interest" description="Disordered" evidence="1">
    <location>
        <begin position="123"/>
        <end position="159"/>
    </location>
</feature>
<feature type="compositionally biased region" description="Polar residues" evidence="1">
    <location>
        <begin position="144"/>
        <end position="159"/>
    </location>
</feature>
<dbReference type="EMBL" id="JAEQNB010000005">
    <property type="protein sequence ID" value="MBL0388027.1"/>
    <property type="molecule type" value="Genomic_DNA"/>
</dbReference>
<comment type="caution">
    <text evidence="2">The sequence shown here is derived from an EMBL/GenBank/DDBJ whole genome shotgun (WGS) entry which is preliminary data.</text>
</comment>
<evidence type="ECO:0000313" key="3">
    <source>
        <dbReference type="Proteomes" id="UP000602284"/>
    </source>
</evidence>
<sequence>MKNERIITHFQSYTTAKGCVKDLTPYFKERISILTPKHAQNPATTGGVDNRTEIERLADGGMGAAETLMAEMAEIGGIALGTIAYLYPGMSPILTGGPIAGDAIGQSVGSYMLAEMGEFEQAYGLEDGPGGTRLRGEAQEESTNHTNNEKTGTSSANRSGSESVFIAVDVYSEQEAMTAERIIMQYGGKPHRGTSRDADGEFPSYESLPANHGVESPYSFGNVAPSNLPPEYRNPATEGYDLEPIAPFSPQGWIDPNIGLGDTNLVDPQATAGLPPKE</sequence>
<dbReference type="Proteomes" id="UP000602284">
    <property type="component" value="Unassembled WGS sequence"/>
</dbReference>
<dbReference type="RefSeq" id="WP_201636613.1">
    <property type="nucleotide sequence ID" value="NZ_JAEQNB010000005.1"/>
</dbReference>
<proteinExistence type="predicted"/>
<reference evidence="2 3" key="1">
    <citation type="submission" date="2021-01" db="EMBL/GenBank/DDBJ databases">
        <title>Tumebacillus sp. strain ITR2 16S ribosomal RNA gene Genome sequencing and assembly.</title>
        <authorList>
            <person name="Kang M."/>
        </authorList>
    </citation>
    <scope>NUCLEOTIDE SEQUENCE [LARGE SCALE GENOMIC DNA]</scope>
    <source>
        <strain evidence="2 3">ITR2</strain>
    </source>
</reference>
<accession>A0ABS1JCM7</accession>
<evidence type="ECO:0000313" key="2">
    <source>
        <dbReference type="EMBL" id="MBL0388027.1"/>
    </source>
</evidence>
<feature type="region of interest" description="Disordered" evidence="1">
    <location>
        <begin position="229"/>
        <end position="248"/>
    </location>
</feature>
<protein>
    <submittedName>
        <fullName evidence="2">Uncharacterized protein</fullName>
    </submittedName>
</protein>
<organism evidence="2 3">
    <name type="scientific">Tumebacillus amylolyticus</name>
    <dbReference type="NCBI Taxonomy" id="2801339"/>
    <lineage>
        <taxon>Bacteria</taxon>
        <taxon>Bacillati</taxon>
        <taxon>Bacillota</taxon>
        <taxon>Bacilli</taxon>
        <taxon>Bacillales</taxon>
        <taxon>Alicyclobacillaceae</taxon>
        <taxon>Tumebacillus</taxon>
    </lineage>
</organism>
<name>A0ABS1JCM7_9BACL</name>